<dbReference type="InterPro" id="IPR003795">
    <property type="entry name" value="DUF192"/>
</dbReference>
<evidence type="ECO:0000313" key="1">
    <source>
        <dbReference type="EMBL" id="SDU33663.1"/>
    </source>
</evidence>
<evidence type="ECO:0008006" key="3">
    <source>
        <dbReference type="Google" id="ProtNLM"/>
    </source>
</evidence>
<dbReference type="InterPro" id="IPR038695">
    <property type="entry name" value="Saro_0823-like_sf"/>
</dbReference>
<proteinExistence type="predicted"/>
<keyword evidence="2" id="KW-1185">Reference proteome</keyword>
<dbReference type="Proteomes" id="UP000243924">
    <property type="component" value="Chromosome I"/>
</dbReference>
<accession>A0A1H2HP87</accession>
<reference evidence="2" key="1">
    <citation type="submission" date="2016-10" db="EMBL/GenBank/DDBJ databases">
        <authorList>
            <person name="Varghese N."/>
            <person name="Submissions S."/>
        </authorList>
    </citation>
    <scope>NUCLEOTIDE SEQUENCE [LARGE SCALE GENOMIC DNA]</scope>
    <source>
        <strain evidence="2">CECT 8338</strain>
    </source>
</reference>
<name>A0A1H2HP87_9GAMM</name>
<dbReference type="Gene3D" id="2.60.120.1140">
    <property type="entry name" value="Protein of unknown function DUF192"/>
    <property type="match status" value="1"/>
</dbReference>
<dbReference type="STRING" id="1434072.SAMN05216210_3200"/>
<dbReference type="RefSeq" id="WP_092388873.1">
    <property type="nucleotide sequence ID" value="NZ_LT629787.1"/>
</dbReference>
<gene>
    <name evidence="1" type="ORF">SAMN05216210_3200</name>
</gene>
<dbReference type="OrthoDB" id="5526466at2"/>
<dbReference type="PANTHER" id="PTHR37953">
    <property type="entry name" value="UPF0127 PROTEIN MJ1496"/>
    <property type="match status" value="1"/>
</dbReference>
<dbReference type="EMBL" id="LT629787">
    <property type="protein sequence ID" value="SDU33663.1"/>
    <property type="molecule type" value="Genomic_DNA"/>
</dbReference>
<sequence length="153" mass="16930">MKNLLIVVLLVVNSLWISPVVANPEVSVVIAGKRFQLEYVADLQSRRQGLMGRESLPDDGGMLFDFPQGTQPQIWMRNMQISLDLLYVDNQGHVVDIFAAVPPCSAMPCPIYPASRPLRFVVELPAGSVAELGLESGMQLIMPEVLQRPVPLY</sequence>
<dbReference type="Pfam" id="PF02643">
    <property type="entry name" value="DUF192"/>
    <property type="match status" value="1"/>
</dbReference>
<protein>
    <recommendedName>
        <fullName evidence="3">DUF192 domain-containing protein</fullName>
    </recommendedName>
</protein>
<dbReference type="AlphaFoldDB" id="A0A1H2HP87"/>
<dbReference type="PANTHER" id="PTHR37953:SF1">
    <property type="entry name" value="UPF0127 PROTEIN MJ1496"/>
    <property type="match status" value="1"/>
</dbReference>
<organism evidence="1 2">
    <name type="scientific">Halopseudomonas salegens</name>
    <dbReference type="NCBI Taxonomy" id="1434072"/>
    <lineage>
        <taxon>Bacteria</taxon>
        <taxon>Pseudomonadati</taxon>
        <taxon>Pseudomonadota</taxon>
        <taxon>Gammaproteobacteria</taxon>
        <taxon>Pseudomonadales</taxon>
        <taxon>Pseudomonadaceae</taxon>
        <taxon>Halopseudomonas</taxon>
    </lineage>
</organism>
<evidence type="ECO:0000313" key="2">
    <source>
        <dbReference type="Proteomes" id="UP000243924"/>
    </source>
</evidence>